<comment type="caution">
    <text evidence="2">The sequence shown here is derived from an EMBL/GenBank/DDBJ whole genome shotgun (WGS) entry which is preliminary data.</text>
</comment>
<proteinExistence type="predicted"/>
<feature type="compositionally biased region" description="Polar residues" evidence="1">
    <location>
        <begin position="21"/>
        <end position="31"/>
    </location>
</feature>
<evidence type="ECO:0000256" key="1">
    <source>
        <dbReference type="SAM" id="MobiDB-lite"/>
    </source>
</evidence>
<gene>
    <name evidence="2" type="ORF">ECRASSUSDP1_LOCUS2758</name>
</gene>
<keyword evidence="3" id="KW-1185">Reference proteome</keyword>
<feature type="region of interest" description="Disordered" evidence="1">
    <location>
        <begin position="1"/>
        <end position="31"/>
    </location>
</feature>
<dbReference type="AlphaFoldDB" id="A0AAD1U6K2"/>
<evidence type="ECO:0000313" key="3">
    <source>
        <dbReference type="Proteomes" id="UP001295684"/>
    </source>
</evidence>
<name>A0AAD1U6K2_EUPCR</name>
<dbReference type="EMBL" id="CAMPGE010002637">
    <property type="protein sequence ID" value="CAI2361447.1"/>
    <property type="molecule type" value="Genomic_DNA"/>
</dbReference>
<accession>A0AAD1U6K2</accession>
<protein>
    <submittedName>
        <fullName evidence="2">Uncharacterized protein</fullName>
    </submittedName>
</protein>
<evidence type="ECO:0000313" key="2">
    <source>
        <dbReference type="EMBL" id="CAI2361447.1"/>
    </source>
</evidence>
<dbReference type="Proteomes" id="UP001295684">
    <property type="component" value="Unassembled WGS sequence"/>
</dbReference>
<organism evidence="2 3">
    <name type="scientific">Euplotes crassus</name>
    <dbReference type="NCBI Taxonomy" id="5936"/>
    <lineage>
        <taxon>Eukaryota</taxon>
        <taxon>Sar</taxon>
        <taxon>Alveolata</taxon>
        <taxon>Ciliophora</taxon>
        <taxon>Intramacronucleata</taxon>
        <taxon>Spirotrichea</taxon>
        <taxon>Hypotrichia</taxon>
        <taxon>Euplotida</taxon>
        <taxon>Euplotidae</taxon>
        <taxon>Moneuplotes</taxon>
    </lineage>
</organism>
<reference evidence="2" key="1">
    <citation type="submission" date="2023-07" db="EMBL/GenBank/DDBJ databases">
        <authorList>
            <consortium name="AG Swart"/>
            <person name="Singh M."/>
            <person name="Singh A."/>
            <person name="Seah K."/>
            <person name="Emmerich C."/>
        </authorList>
    </citation>
    <scope>NUCLEOTIDE SEQUENCE</scope>
    <source>
        <strain evidence="2">DP1</strain>
    </source>
</reference>
<sequence>MSSKRAPPKLTSPLKPILKQSKLNPSNNPLHISNVQNKLIRDKLERQRRHRQLIERQVEELAKKDPTQLGKTSSIILKRLKTKVLKKDKTKETVTSGELCRNTQLASLDDDRSYSHSSLIRKLNKNNTFDHFGLTDLETARDSSHQTSSRLKNNDKFIFNRKISTFGLRRRDQNAIEELSSHQSDTKEQSGVPSSIQNIISQSSKHELLAKEISKDKKNFHLETVEDVKEQNPSKPDLEKLLHELDEKSGLTQRAIFHERNKSVDLGFEYSRNQSQIMDKTKEIIANEELCIRNEDESNNANRPVENEIDELHKALFDSKNSMGWNF</sequence>